<gene>
    <name evidence="1" type="ORF">Enr13x_30790</name>
</gene>
<keyword evidence="2" id="KW-1185">Reference proteome</keyword>
<dbReference type="KEGG" id="snep:Enr13x_30790"/>
<accession>A0A518HQU7</accession>
<dbReference type="EMBL" id="CP037423">
    <property type="protein sequence ID" value="QDV43224.1"/>
    <property type="molecule type" value="Genomic_DNA"/>
</dbReference>
<evidence type="ECO:0000313" key="1">
    <source>
        <dbReference type="EMBL" id="QDV43224.1"/>
    </source>
</evidence>
<dbReference type="Proteomes" id="UP000319004">
    <property type="component" value="Chromosome"/>
</dbReference>
<evidence type="ECO:0000313" key="2">
    <source>
        <dbReference type="Proteomes" id="UP000319004"/>
    </source>
</evidence>
<reference evidence="1 2" key="1">
    <citation type="submission" date="2019-03" db="EMBL/GenBank/DDBJ databases">
        <title>Deep-cultivation of Planctomycetes and their phenomic and genomic characterization uncovers novel biology.</title>
        <authorList>
            <person name="Wiegand S."/>
            <person name="Jogler M."/>
            <person name="Boedeker C."/>
            <person name="Pinto D."/>
            <person name="Vollmers J."/>
            <person name="Rivas-Marin E."/>
            <person name="Kohn T."/>
            <person name="Peeters S.H."/>
            <person name="Heuer A."/>
            <person name="Rast P."/>
            <person name="Oberbeckmann S."/>
            <person name="Bunk B."/>
            <person name="Jeske O."/>
            <person name="Meyerdierks A."/>
            <person name="Storesund J.E."/>
            <person name="Kallscheuer N."/>
            <person name="Luecker S."/>
            <person name="Lage O.M."/>
            <person name="Pohl T."/>
            <person name="Merkel B.J."/>
            <person name="Hornburger P."/>
            <person name="Mueller R.-W."/>
            <person name="Bruemmer F."/>
            <person name="Labrenz M."/>
            <person name="Spormann A.M."/>
            <person name="Op den Camp H."/>
            <person name="Overmann J."/>
            <person name="Amann R."/>
            <person name="Jetten M.S.M."/>
            <person name="Mascher T."/>
            <person name="Medema M.H."/>
            <person name="Devos D.P."/>
            <person name="Kaster A.-K."/>
            <person name="Ovreas L."/>
            <person name="Rohde M."/>
            <person name="Galperin M.Y."/>
            <person name="Jogler C."/>
        </authorList>
    </citation>
    <scope>NUCLEOTIDE SEQUENCE [LARGE SCALE GENOMIC DNA]</scope>
    <source>
        <strain evidence="1 2">Enr13</strain>
    </source>
</reference>
<organism evidence="1 2">
    <name type="scientific">Stieleria neptunia</name>
    <dbReference type="NCBI Taxonomy" id="2527979"/>
    <lineage>
        <taxon>Bacteria</taxon>
        <taxon>Pseudomonadati</taxon>
        <taxon>Planctomycetota</taxon>
        <taxon>Planctomycetia</taxon>
        <taxon>Pirellulales</taxon>
        <taxon>Pirellulaceae</taxon>
        <taxon>Stieleria</taxon>
    </lineage>
</organism>
<dbReference type="AlphaFoldDB" id="A0A518HQU7"/>
<name>A0A518HQU7_9BACT</name>
<protein>
    <submittedName>
        <fullName evidence="1">Uncharacterized protein</fullName>
    </submittedName>
</protein>
<proteinExistence type="predicted"/>
<sequence>MRSLQRSGLCYFGNVVQLNKKFSAMLRTQHFDQIKSD</sequence>